<dbReference type="OrthoDB" id="1118927at2"/>
<reference evidence="2" key="1">
    <citation type="submission" date="2017-09" db="EMBL/GenBank/DDBJ databases">
        <authorList>
            <person name="Varghese N."/>
            <person name="Submissions S."/>
        </authorList>
    </citation>
    <scope>NUCLEOTIDE SEQUENCE [LARGE SCALE GENOMIC DNA]</scope>
    <source>
        <strain evidence="2">DSM 25885</strain>
    </source>
</reference>
<dbReference type="EMBL" id="OBEH01000003">
    <property type="protein sequence ID" value="SNZ00419.1"/>
    <property type="molecule type" value="Genomic_DNA"/>
</dbReference>
<evidence type="ECO:0000313" key="1">
    <source>
        <dbReference type="EMBL" id="SNZ00419.1"/>
    </source>
</evidence>
<keyword evidence="2" id="KW-1185">Reference proteome</keyword>
<dbReference type="PROSITE" id="PS51257">
    <property type="entry name" value="PROKAR_LIPOPROTEIN"/>
    <property type="match status" value="1"/>
</dbReference>
<sequence length="141" mass="15837">MKKVFLISTFIFFIISCTKEDNLPINSDVIGKWNWISTKGGVGNNVDETPASTEKTIVLILNKNYTYSILENDSEISNGTYEMKTKKSIYKKDLERFVSYSKNVQVPNVIVSGVLRVQSSGNLSILDNKADGLQSDFKKVE</sequence>
<evidence type="ECO:0000313" key="2">
    <source>
        <dbReference type="Proteomes" id="UP000219048"/>
    </source>
</evidence>
<proteinExistence type="predicted"/>
<dbReference type="AlphaFoldDB" id="A0A285MT87"/>
<protein>
    <recommendedName>
        <fullName evidence="3">Lipocalin-like domain-containing protein</fullName>
    </recommendedName>
</protein>
<organism evidence="1 2">
    <name type="scientific">Flagellimonas pacifica</name>
    <dbReference type="NCBI Taxonomy" id="1247520"/>
    <lineage>
        <taxon>Bacteria</taxon>
        <taxon>Pseudomonadati</taxon>
        <taxon>Bacteroidota</taxon>
        <taxon>Flavobacteriia</taxon>
        <taxon>Flavobacteriales</taxon>
        <taxon>Flavobacteriaceae</taxon>
        <taxon>Flagellimonas</taxon>
    </lineage>
</organism>
<dbReference type="RefSeq" id="WP_097045887.1">
    <property type="nucleotide sequence ID" value="NZ_OBEH01000003.1"/>
</dbReference>
<evidence type="ECO:0008006" key="3">
    <source>
        <dbReference type="Google" id="ProtNLM"/>
    </source>
</evidence>
<gene>
    <name evidence="1" type="ORF">SAMN06265377_2243</name>
</gene>
<accession>A0A285MT87</accession>
<dbReference type="Proteomes" id="UP000219048">
    <property type="component" value="Unassembled WGS sequence"/>
</dbReference>
<name>A0A285MT87_9FLAO</name>